<reference evidence="5" key="1">
    <citation type="submission" date="2022-12" db="EMBL/GenBank/DDBJ databases">
        <title>Bacterial isolates from different developmental stages of Nematostella vectensis.</title>
        <authorList>
            <person name="Fraune S."/>
        </authorList>
    </citation>
    <scope>NUCLEOTIDE SEQUENCE</scope>
    <source>
        <strain evidence="5">G21630-S1</strain>
    </source>
</reference>
<dbReference type="Pfam" id="PF00145">
    <property type="entry name" value="DNA_methylase"/>
    <property type="match status" value="1"/>
</dbReference>
<sequence length="261" mass="28730">MNNKLVLSVFPGIDMLGKAFEENGFCIVRGPDLITGGDIRKFFPPANVFQGVIGGPPCQDFSALNRSPGRYGYEMLDEYVRVIMSVSPDWFLFENVARAPNFDIKGYSQQRFALDLGWFSEFSRLRHFVFGSKSGQLLDPVKGQNKHIVGGAVLGGDERSFRACCDIQGLPDDFDLPEFTLAAKKQAVANGVPLQLGRYVAGLIAKSLYGDDSKVPSSNDVVRRCSCGCGRVVVGRASYNSPACRKSAQRQRERLSIRINS</sequence>
<dbReference type="GO" id="GO:0008168">
    <property type="term" value="F:methyltransferase activity"/>
    <property type="evidence" value="ECO:0007669"/>
    <property type="project" value="UniProtKB-KW"/>
</dbReference>
<dbReference type="InterPro" id="IPR029063">
    <property type="entry name" value="SAM-dependent_MTases_sf"/>
</dbReference>
<keyword evidence="1 5" id="KW-0489">Methyltransferase</keyword>
<evidence type="ECO:0000256" key="3">
    <source>
        <dbReference type="ARBA" id="ARBA00022747"/>
    </source>
</evidence>
<comment type="caution">
    <text evidence="5">The sequence shown here is derived from an EMBL/GenBank/DDBJ whole genome shotgun (WGS) entry which is preliminary data.</text>
</comment>
<evidence type="ECO:0000256" key="4">
    <source>
        <dbReference type="ARBA" id="ARBA00047422"/>
    </source>
</evidence>
<organism evidence="5 6">
    <name type="scientific">Kiloniella laminariae</name>
    <dbReference type="NCBI Taxonomy" id="454162"/>
    <lineage>
        <taxon>Bacteria</taxon>
        <taxon>Pseudomonadati</taxon>
        <taxon>Pseudomonadota</taxon>
        <taxon>Alphaproteobacteria</taxon>
        <taxon>Rhodospirillales</taxon>
        <taxon>Kiloniellaceae</taxon>
        <taxon>Kiloniella</taxon>
    </lineage>
</organism>
<dbReference type="Gene3D" id="3.40.50.150">
    <property type="entry name" value="Vaccinia Virus protein VP39"/>
    <property type="match status" value="1"/>
</dbReference>
<dbReference type="RefSeq" id="WP_269425224.1">
    <property type="nucleotide sequence ID" value="NZ_JAPWGY010000018.1"/>
</dbReference>
<evidence type="ECO:0000313" key="6">
    <source>
        <dbReference type="Proteomes" id="UP001069802"/>
    </source>
</evidence>
<dbReference type="Proteomes" id="UP001069802">
    <property type="component" value="Unassembled WGS sequence"/>
</dbReference>
<protein>
    <submittedName>
        <fullName evidence="5">DNA cytosine methyltransferase</fullName>
    </submittedName>
</protein>
<name>A0ABT4LPP2_9PROT</name>
<comment type="catalytic activity">
    <reaction evidence="4">
        <text>a 2'-deoxycytidine in DNA + S-adenosyl-L-methionine = a 5-methyl-2'-deoxycytidine in DNA + S-adenosyl-L-homocysteine + H(+)</text>
        <dbReference type="Rhea" id="RHEA:13681"/>
        <dbReference type="Rhea" id="RHEA-COMP:11369"/>
        <dbReference type="Rhea" id="RHEA-COMP:11370"/>
        <dbReference type="ChEBI" id="CHEBI:15378"/>
        <dbReference type="ChEBI" id="CHEBI:57856"/>
        <dbReference type="ChEBI" id="CHEBI:59789"/>
        <dbReference type="ChEBI" id="CHEBI:85452"/>
        <dbReference type="ChEBI" id="CHEBI:85454"/>
        <dbReference type="EC" id="2.1.1.37"/>
    </reaction>
</comment>
<dbReference type="GO" id="GO:0032259">
    <property type="term" value="P:methylation"/>
    <property type="evidence" value="ECO:0007669"/>
    <property type="project" value="UniProtKB-KW"/>
</dbReference>
<keyword evidence="6" id="KW-1185">Reference proteome</keyword>
<keyword evidence="2" id="KW-0808">Transferase</keyword>
<dbReference type="InterPro" id="IPR001525">
    <property type="entry name" value="C5_MeTfrase"/>
</dbReference>
<gene>
    <name evidence="5" type="ORF">O4H49_20120</name>
</gene>
<proteinExistence type="predicted"/>
<dbReference type="EMBL" id="JAPWGY010000018">
    <property type="protein sequence ID" value="MCZ4283102.1"/>
    <property type="molecule type" value="Genomic_DNA"/>
</dbReference>
<keyword evidence="3" id="KW-0680">Restriction system</keyword>
<accession>A0ABT4LPP2</accession>
<evidence type="ECO:0000256" key="2">
    <source>
        <dbReference type="ARBA" id="ARBA00022679"/>
    </source>
</evidence>
<evidence type="ECO:0000256" key="1">
    <source>
        <dbReference type="ARBA" id="ARBA00022603"/>
    </source>
</evidence>
<evidence type="ECO:0000313" key="5">
    <source>
        <dbReference type="EMBL" id="MCZ4283102.1"/>
    </source>
</evidence>
<dbReference type="SUPFAM" id="SSF53335">
    <property type="entry name" value="S-adenosyl-L-methionine-dependent methyltransferases"/>
    <property type="match status" value="1"/>
</dbReference>